<dbReference type="Gene3D" id="1.10.510.10">
    <property type="entry name" value="Transferase(Phosphotransferase) domain 1"/>
    <property type="match status" value="1"/>
</dbReference>
<dbReference type="InterPro" id="IPR003609">
    <property type="entry name" value="Pan_app"/>
</dbReference>
<dbReference type="GO" id="GO:0048544">
    <property type="term" value="P:recognition of pollen"/>
    <property type="evidence" value="ECO:0007669"/>
    <property type="project" value="InterPro"/>
</dbReference>
<evidence type="ECO:0000256" key="14">
    <source>
        <dbReference type="ARBA" id="ARBA00023170"/>
    </source>
</evidence>
<feature type="domain" description="Apple" evidence="24">
    <location>
        <begin position="337"/>
        <end position="419"/>
    </location>
</feature>
<accession>A0AAD3T6C3</accession>
<dbReference type="AlphaFoldDB" id="A0AAD3T6C3"/>
<keyword evidence="14" id="KW-0675">Receptor</keyword>
<evidence type="ECO:0000256" key="4">
    <source>
        <dbReference type="ARBA" id="ARBA00022679"/>
    </source>
</evidence>
<evidence type="ECO:0000256" key="20">
    <source>
        <dbReference type="SAM" id="Phobius"/>
    </source>
</evidence>
<feature type="transmembrane region" description="Helical" evidence="20">
    <location>
        <begin position="440"/>
        <end position="459"/>
    </location>
</feature>
<keyword evidence="2" id="KW-1003">Cell membrane</keyword>
<dbReference type="GO" id="GO:0004674">
    <property type="term" value="F:protein serine/threonine kinase activity"/>
    <property type="evidence" value="ECO:0007669"/>
    <property type="project" value="UniProtKB-KW"/>
</dbReference>
<comment type="catalytic activity">
    <reaction evidence="17 18">
        <text>L-seryl-[protein] + ATP = O-phospho-L-seryl-[protein] + ADP + H(+)</text>
        <dbReference type="Rhea" id="RHEA:17989"/>
        <dbReference type="Rhea" id="RHEA-COMP:9863"/>
        <dbReference type="Rhea" id="RHEA-COMP:11604"/>
        <dbReference type="ChEBI" id="CHEBI:15378"/>
        <dbReference type="ChEBI" id="CHEBI:29999"/>
        <dbReference type="ChEBI" id="CHEBI:30616"/>
        <dbReference type="ChEBI" id="CHEBI:83421"/>
        <dbReference type="ChEBI" id="CHEBI:456216"/>
        <dbReference type="EC" id="2.7.11.1"/>
    </reaction>
</comment>
<dbReference type="CDD" id="cd00028">
    <property type="entry name" value="B_lectin"/>
    <property type="match status" value="1"/>
</dbReference>
<dbReference type="SUPFAM" id="SSF51110">
    <property type="entry name" value="alpha-D-mannose-specific plant lectins"/>
    <property type="match status" value="1"/>
</dbReference>
<keyword evidence="26" id="KW-1185">Reference proteome</keyword>
<name>A0AAD3T6C3_NEPGR</name>
<dbReference type="Pfam" id="PF07714">
    <property type="entry name" value="PK_Tyr_Ser-Thr"/>
    <property type="match status" value="1"/>
</dbReference>
<dbReference type="FunFam" id="2.90.10.10:FF:000001">
    <property type="entry name" value="G-type lectin S-receptor-like serine/threonine-protein kinase"/>
    <property type="match status" value="1"/>
</dbReference>
<evidence type="ECO:0000256" key="15">
    <source>
        <dbReference type="ARBA" id="ARBA00023180"/>
    </source>
</evidence>
<protein>
    <recommendedName>
        <fullName evidence="18">Receptor-like serine/threonine-protein kinase</fullName>
        <ecNumber evidence="18">2.7.11.1</ecNumber>
    </recommendedName>
</protein>
<evidence type="ECO:0000256" key="21">
    <source>
        <dbReference type="SAM" id="SignalP"/>
    </source>
</evidence>
<dbReference type="GO" id="GO:0005524">
    <property type="term" value="F:ATP binding"/>
    <property type="evidence" value="ECO:0007669"/>
    <property type="project" value="UniProtKB-KW"/>
</dbReference>
<organism evidence="25 26">
    <name type="scientific">Nepenthes gracilis</name>
    <name type="common">Slender pitcher plant</name>
    <dbReference type="NCBI Taxonomy" id="150966"/>
    <lineage>
        <taxon>Eukaryota</taxon>
        <taxon>Viridiplantae</taxon>
        <taxon>Streptophyta</taxon>
        <taxon>Embryophyta</taxon>
        <taxon>Tracheophyta</taxon>
        <taxon>Spermatophyta</taxon>
        <taxon>Magnoliopsida</taxon>
        <taxon>eudicotyledons</taxon>
        <taxon>Gunneridae</taxon>
        <taxon>Pentapetalae</taxon>
        <taxon>Caryophyllales</taxon>
        <taxon>Nepenthaceae</taxon>
        <taxon>Nepenthes</taxon>
    </lineage>
</organism>
<keyword evidence="9 18" id="KW-0418">Kinase</keyword>
<dbReference type="Pfam" id="PF01453">
    <property type="entry name" value="B_lectin"/>
    <property type="match status" value="1"/>
</dbReference>
<feature type="domain" description="Protein kinase" evidence="22">
    <location>
        <begin position="506"/>
        <end position="785"/>
    </location>
</feature>
<evidence type="ECO:0000256" key="6">
    <source>
        <dbReference type="ARBA" id="ARBA00022729"/>
    </source>
</evidence>
<keyword evidence="3 18" id="KW-0723">Serine/threonine-protein kinase</keyword>
<evidence type="ECO:0000256" key="19">
    <source>
        <dbReference type="SAM" id="MobiDB-lite"/>
    </source>
</evidence>
<feature type="signal peptide" evidence="21">
    <location>
        <begin position="1"/>
        <end position="22"/>
    </location>
</feature>
<evidence type="ECO:0000256" key="1">
    <source>
        <dbReference type="ARBA" id="ARBA00004251"/>
    </source>
</evidence>
<evidence type="ECO:0000256" key="13">
    <source>
        <dbReference type="ARBA" id="ARBA00023157"/>
    </source>
</evidence>
<keyword evidence="11 20" id="KW-1133">Transmembrane helix</keyword>
<evidence type="ECO:0000256" key="7">
    <source>
        <dbReference type="ARBA" id="ARBA00022734"/>
    </source>
</evidence>
<evidence type="ECO:0000313" key="25">
    <source>
        <dbReference type="EMBL" id="GMH24318.1"/>
    </source>
</evidence>
<feature type="chain" id="PRO_5042141291" description="Receptor-like serine/threonine-protein kinase" evidence="21">
    <location>
        <begin position="23"/>
        <end position="825"/>
    </location>
</feature>
<evidence type="ECO:0000256" key="18">
    <source>
        <dbReference type="PIRNR" id="PIRNR000641"/>
    </source>
</evidence>
<feature type="compositionally biased region" description="Polar residues" evidence="19">
    <location>
        <begin position="812"/>
        <end position="825"/>
    </location>
</feature>
<keyword evidence="4 18" id="KW-0808">Transferase</keyword>
<dbReference type="GO" id="GO:0030246">
    <property type="term" value="F:carbohydrate binding"/>
    <property type="evidence" value="ECO:0007669"/>
    <property type="project" value="UniProtKB-KW"/>
</dbReference>
<dbReference type="EC" id="2.7.11.1" evidence="18"/>
<dbReference type="PIRSF" id="PIRSF000641">
    <property type="entry name" value="SRK"/>
    <property type="match status" value="1"/>
</dbReference>
<comment type="catalytic activity">
    <reaction evidence="16 18">
        <text>L-threonyl-[protein] + ATP = O-phospho-L-threonyl-[protein] + ADP + H(+)</text>
        <dbReference type="Rhea" id="RHEA:46608"/>
        <dbReference type="Rhea" id="RHEA-COMP:11060"/>
        <dbReference type="Rhea" id="RHEA-COMP:11605"/>
        <dbReference type="ChEBI" id="CHEBI:15378"/>
        <dbReference type="ChEBI" id="CHEBI:30013"/>
        <dbReference type="ChEBI" id="CHEBI:30616"/>
        <dbReference type="ChEBI" id="CHEBI:61977"/>
        <dbReference type="ChEBI" id="CHEBI:456216"/>
        <dbReference type="EC" id="2.7.11.1"/>
    </reaction>
</comment>
<comment type="subcellular location">
    <subcellularLocation>
        <location evidence="1">Cell membrane</location>
        <topology evidence="1">Single-pass type I membrane protein</topology>
    </subcellularLocation>
</comment>
<comment type="similarity">
    <text evidence="18">Belongs to the protein kinase superfamily. Ser/Thr protein kinase family.</text>
</comment>
<dbReference type="PROSITE" id="PS00108">
    <property type="entry name" value="PROTEIN_KINASE_ST"/>
    <property type="match status" value="1"/>
</dbReference>
<dbReference type="InterPro" id="IPR008271">
    <property type="entry name" value="Ser/Thr_kinase_AS"/>
</dbReference>
<evidence type="ECO:0000256" key="17">
    <source>
        <dbReference type="ARBA" id="ARBA00048679"/>
    </source>
</evidence>
<reference evidence="25" key="1">
    <citation type="submission" date="2023-05" db="EMBL/GenBank/DDBJ databases">
        <title>Nepenthes gracilis genome sequencing.</title>
        <authorList>
            <person name="Fukushima K."/>
        </authorList>
    </citation>
    <scope>NUCLEOTIDE SEQUENCE</scope>
    <source>
        <strain evidence="25">SING2019-196</strain>
    </source>
</reference>
<evidence type="ECO:0000259" key="23">
    <source>
        <dbReference type="PROSITE" id="PS50927"/>
    </source>
</evidence>
<evidence type="ECO:0000256" key="8">
    <source>
        <dbReference type="ARBA" id="ARBA00022741"/>
    </source>
</evidence>
<dbReference type="PANTHER" id="PTHR27002">
    <property type="entry name" value="RECEPTOR-LIKE SERINE/THREONINE-PROTEIN KINASE SD1-8"/>
    <property type="match status" value="1"/>
</dbReference>
<dbReference type="GO" id="GO:0005886">
    <property type="term" value="C:plasma membrane"/>
    <property type="evidence" value="ECO:0007669"/>
    <property type="project" value="UniProtKB-SubCell"/>
</dbReference>
<evidence type="ECO:0000256" key="16">
    <source>
        <dbReference type="ARBA" id="ARBA00047899"/>
    </source>
</evidence>
<keyword evidence="5 20" id="KW-0812">Transmembrane</keyword>
<evidence type="ECO:0000259" key="22">
    <source>
        <dbReference type="PROSITE" id="PS50011"/>
    </source>
</evidence>
<evidence type="ECO:0000256" key="5">
    <source>
        <dbReference type="ARBA" id="ARBA00022692"/>
    </source>
</evidence>
<keyword evidence="10 18" id="KW-0067">ATP-binding</keyword>
<keyword evidence="6 21" id="KW-0732">Signal</keyword>
<dbReference type="FunFam" id="1.10.510.10:FF:000060">
    <property type="entry name" value="G-type lectin S-receptor-like serine/threonine-protein kinase"/>
    <property type="match status" value="1"/>
</dbReference>
<dbReference type="SMART" id="SM00473">
    <property type="entry name" value="PAN_AP"/>
    <property type="match status" value="1"/>
</dbReference>
<dbReference type="InterPro" id="IPR000858">
    <property type="entry name" value="S_locus_glycoprot_dom"/>
</dbReference>
<evidence type="ECO:0000256" key="11">
    <source>
        <dbReference type="ARBA" id="ARBA00022989"/>
    </source>
</evidence>
<dbReference type="Pfam" id="PF08276">
    <property type="entry name" value="PAN_2"/>
    <property type="match status" value="1"/>
</dbReference>
<evidence type="ECO:0000259" key="24">
    <source>
        <dbReference type="PROSITE" id="PS50948"/>
    </source>
</evidence>
<dbReference type="InterPro" id="IPR000719">
    <property type="entry name" value="Prot_kinase_dom"/>
</dbReference>
<keyword evidence="8 18" id="KW-0547">Nucleotide-binding</keyword>
<evidence type="ECO:0000256" key="3">
    <source>
        <dbReference type="ARBA" id="ARBA00022527"/>
    </source>
</evidence>
<dbReference type="Gene3D" id="2.90.10.10">
    <property type="entry name" value="Bulb-type lectin domain"/>
    <property type="match status" value="1"/>
</dbReference>
<keyword evidence="15" id="KW-0325">Glycoprotein</keyword>
<dbReference type="FunFam" id="3.30.200.20:FF:000330">
    <property type="entry name" value="G-type lectin S-receptor-like serine/threonine-protein kinase At4g03230"/>
    <property type="match status" value="1"/>
</dbReference>
<dbReference type="InterPro" id="IPR001480">
    <property type="entry name" value="Bulb-type_lectin_dom"/>
</dbReference>
<dbReference type="InterPro" id="IPR024171">
    <property type="entry name" value="SRK-like_kinase"/>
</dbReference>
<dbReference type="PROSITE" id="PS50927">
    <property type="entry name" value="BULB_LECTIN"/>
    <property type="match status" value="1"/>
</dbReference>
<dbReference type="Pfam" id="PF00954">
    <property type="entry name" value="S_locus_glycop"/>
    <property type="match status" value="1"/>
</dbReference>
<comment type="caution">
    <text evidence="25">The sequence shown here is derived from an EMBL/GenBank/DDBJ whole genome shotgun (WGS) entry which is preliminary data.</text>
</comment>
<evidence type="ECO:0000313" key="26">
    <source>
        <dbReference type="Proteomes" id="UP001279734"/>
    </source>
</evidence>
<evidence type="ECO:0000256" key="2">
    <source>
        <dbReference type="ARBA" id="ARBA00022475"/>
    </source>
</evidence>
<dbReference type="CDD" id="cd01098">
    <property type="entry name" value="PAN_AP_plant"/>
    <property type="match status" value="1"/>
</dbReference>
<keyword evidence="7" id="KW-0430">Lectin</keyword>
<evidence type="ECO:0000256" key="9">
    <source>
        <dbReference type="ARBA" id="ARBA00022777"/>
    </source>
</evidence>
<proteinExistence type="inferred from homology"/>
<dbReference type="CDD" id="cd14066">
    <property type="entry name" value="STKc_IRAK"/>
    <property type="match status" value="1"/>
</dbReference>
<gene>
    <name evidence="25" type="ORF">Nepgr_026161</name>
</gene>
<dbReference type="InterPro" id="IPR001245">
    <property type="entry name" value="Ser-Thr/Tyr_kinase_cat_dom"/>
</dbReference>
<dbReference type="PROSITE" id="PS50011">
    <property type="entry name" value="PROTEIN_KINASE_DOM"/>
    <property type="match status" value="1"/>
</dbReference>
<evidence type="ECO:0000256" key="12">
    <source>
        <dbReference type="ARBA" id="ARBA00023136"/>
    </source>
</evidence>
<feature type="region of interest" description="Disordered" evidence="19">
    <location>
        <begin position="792"/>
        <end position="825"/>
    </location>
</feature>
<dbReference type="SMART" id="SM00220">
    <property type="entry name" value="S_TKc"/>
    <property type="match status" value="1"/>
</dbReference>
<dbReference type="InterPro" id="IPR011009">
    <property type="entry name" value="Kinase-like_dom_sf"/>
</dbReference>
<dbReference type="Proteomes" id="UP001279734">
    <property type="component" value="Unassembled WGS sequence"/>
</dbReference>
<keyword evidence="13" id="KW-1015">Disulfide bond</keyword>
<dbReference type="SMART" id="SM00108">
    <property type="entry name" value="B_lectin"/>
    <property type="match status" value="1"/>
</dbReference>
<dbReference type="EMBL" id="BSYO01000027">
    <property type="protein sequence ID" value="GMH24318.1"/>
    <property type="molecule type" value="Genomic_DNA"/>
</dbReference>
<evidence type="ECO:0000256" key="10">
    <source>
        <dbReference type="ARBA" id="ARBA00022840"/>
    </source>
</evidence>
<dbReference type="PANTHER" id="PTHR27002:SF1097">
    <property type="entry name" value="RECEPTOR-LIKE SERINE_THREONINE-PROTEIN KINASE"/>
    <property type="match status" value="1"/>
</dbReference>
<dbReference type="SUPFAM" id="SSF56112">
    <property type="entry name" value="Protein kinase-like (PK-like)"/>
    <property type="match status" value="1"/>
</dbReference>
<dbReference type="Gene3D" id="3.30.200.20">
    <property type="entry name" value="Phosphorylase Kinase, domain 1"/>
    <property type="match status" value="1"/>
</dbReference>
<keyword evidence="12 20" id="KW-0472">Membrane</keyword>
<dbReference type="InterPro" id="IPR036426">
    <property type="entry name" value="Bulb-type_lectin_dom_sf"/>
</dbReference>
<dbReference type="PROSITE" id="PS50948">
    <property type="entry name" value="PAN"/>
    <property type="match status" value="1"/>
</dbReference>
<sequence>MEGLNRLIFYLTLFCYTQFTDAADTLTPIDSLNDGDGKTLISSGKVFEIGFFSPGSSNNRYLGIWYKSSPLTVAWVANRNNPLTDRSGSLRIRDNILVITNKNGTIFWSSNSTAADQSSVAQILDSGNFVLRNASGSDSGNYFWQSFDHPTDTLLPGMKLGWDMKTGLNRILTSWKSSDDPSNGDYSCGVEVRGLPQIVIRRREAEVFRTGESNADQFSSRNPVTENTIQKATFVYNSEEVYFTFELVDPAIFMRLQMDENGYLDGYLWDGRLEWEILFSLQKDLCDIYNLCGPNGLCYIDLAHNCECLTGFIPKSPKDWDVFNKNDGCVRISPLDCRNGEGFIKYNNVKWPDVVSFRENLSITDTDCRSYCLKNCSCTAYAYLASNSSEHGCLFWYGDLFDVRISLSNYGQDLYVRLSAATMKSMATSRKRRRLLKVKLSLSAPFILLLISIMTWCIIQKKRRKANGKGDQSFCKKKSDAIDGDEECRELPAFDLATVVAATNNFSLENKIGGGGFGPVYKGIFPTGQEIAVKRLSQSSGQGLKELKNEVILISKLQHRNLVRLLGYCIQGEEMMLVYEYLANRSLDAYIFDKTRSKHLGWNVRFEIVLGIARGLLYLHQDSRLRIIHRDLKASNILLDEGMKPKISDFGLARTFGGDDQTEGRTRTVVGTYGYMSPEYAVDGRFSFKSDVFSFGVLLLEIVSGEKNNGFCHPDHDFNLLGHAWKLWRERRAFELLDASMGDEYSRAEALRSIHVGLLCVQRCPEDRPGMSSMLMLLQGETAVLIEPKQPGFYTERNPNESDPSIEGKVSGPSNEITFSLSEGR</sequence>
<feature type="domain" description="Bulb-type lectin" evidence="23">
    <location>
        <begin position="23"/>
        <end position="144"/>
    </location>
</feature>